<feature type="coiled-coil region" evidence="1">
    <location>
        <begin position="79"/>
        <end position="113"/>
    </location>
</feature>
<evidence type="ECO:0000256" key="2">
    <source>
        <dbReference type="SAM" id="MobiDB-lite"/>
    </source>
</evidence>
<sequence>MAGSLSPLSRQRAEMNIPENNKELHSQLAESKKQLLDLKEKLRISESTAFSLANQLQKYKCKAYRDILEAMLGERLDFQEEEQAEKTTLEEKLREANMLIEHQARELTQLRQTLKEGRGGSFLLQEHLKALLTQDDLDKCQGPGLSEQLAEGRRLAEGLTCTLSP</sequence>
<reference evidence="3 4" key="1">
    <citation type="journal article" date="2024" name="G3 (Bethesda)">
        <title>A hybrid genome assembly of the endangered aye-aye (Daubentonia madagascariensis).</title>
        <authorList>
            <person name="Versoza C.J."/>
            <person name="Pfeifer S.P."/>
        </authorList>
    </citation>
    <scope>NUCLEOTIDE SEQUENCE [LARGE SCALE GENOMIC DNA]</scope>
    <source>
        <strain evidence="3">6821</strain>
    </source>
</reference>
<gene>
    <name evidence="3" type="ORF">WCI35_018747</name>
</gene>
<dbReference type="PANTHER" id="PTHR14199:SF29">
    <property type="entry name" value="NEUROBLASTOMA BREAKPOINT FAMILY MEMBER 4-RELATED"/>
    <property type="match status" value="1"/>
</dbReference>
<dbReference type="AlphaFoldDB" id="A0ABD2DV08"/>
<feature type="non-terminal residue" evidence="3">
    <location>
        <position position="165"/>
    </location>
</feature>
<proteinExistence type="predicted"/>
<feature type="coiled-coil region" evidence="1">
    <location>
        <begin position="21"/>
        <end position="48"/>
    </location>
</feature>
<protein>
    <submittedName>
        <fullName evidence="3">Neuroblastoma breakpoint family member 12</fullName>
    </submittedName>
</protein>
<dbReference type="Gene3D" id="1.20.5.1700">
    <property type="match status" value="1"/>
</dbReference>
<evidence type="ECO:0000313" key="4">
    <source>
        <dbReference type="Proteomes" id="UP001610411"/>
    </source>
</evidence>
<feature type="region of interest" description="Disordered" evidence="2">
    <location>
        <begin position="1"/>
        <end position="20"/>
    </location>
</feature>
<keyword evidence="1" id="KW-0175">Coiled coil</keyword>
<evidence type="ECO:0000256" key="1">
    <source>
        <dbReference type="SAM" id="Coils"/>
    </source>
</evidence>
<dbReference type="PANTHER" id="PTHR14199">
    <property type="entry name" value="NEUROBLASTOMA BREAKPOINT FAMILY MEMBER 6-LIKE PROTEIN"/>
    <property type="match status" value="1"/>
</dbReference>
<organism evidence="3 4">
    <name type="scientific">Daubentonia madagascariensis</name>
    <name type="common">Aye-aye</name>
    <name type="synonym">Sciurus madagascariensis</name>
    <dbReference type="NCBI Taxonomy" id="31869"/>
    <lineage>
        <taxon>Eukaryota</taxon>
        <taxon>Metazoa</taxon>
        <taxon>Chordata</taxon>
        <taxon>Craniata</taxon>
        <taxon>Vertebrata</taxon>
        <taxon>Euteleostomi</taxon>
        <taxon>Mammalia</taxon>
        <taxon>Eutheria</taxon>
        <taxon>Euarchontoglires</taxon>
        <taxon>Primates</taxon>
        <taxon>Strepsirrhini</taxon>
        <taxon>Chiromyiformes</taxon>
        <taxon>Daubentoniidae</taxon>
        <taxon>Daubentonia</taxon>
    </lineage>
</organism>
<keyword evidence="4" id="KW-1185">Reference proteome</keyword>
<accession>A0ABD2DV08</accession>
<name>A0ABD2DV08_DAUMA</name>
<dbReference type="Proteomes" id="UP001610411">
    <property type="component" value="Unassembled WGS sequence"/>
</dbReference>
<evidence type="ECO:0000313" key="3">
    <source>
        <dbReference type="EMBL" id="KAL2770630.1"/>
    </source>
</evidence>
<comment type="caution">
    <text evidence="3">The sequence shown here is derived from an EMBL/GenBank/DDBJ whole genome shotgun (WGS) entry which is preliminary data.</text>
</comment>
<dbReference type="InterPro" id="IPR055306">
    <property type="entry name" value="NBPF"/>
</dbReference>
<dbReference type="EMBL" id="JBFSEQ010000007">
    <property type="protein sequence ID" value="KAL2770630.1"/>
    <property type="molecule type" value="Genomic_DNA"/>
</dbReference>